<keyword evidence="3" id="KW-1185">Reference proteome</keyword>
<sequence length="152" mass="15585">MLFGEPNDDGGALVFDSSAVNVRAGEFVAASDALTIAGDETITVKSVEPIKSIGLTAFQTVSKSTDKPGHSMFAVGAELPNEWTVGASGYQPGTSVSVGVAAEVKPNPAEDWIGAIQGLRITYEVGGTPRRSTATPSSAGRPSRAAAAKYSR</sequence>
<comment type="caution">
    <text evidence="2">The sequence shown here is derived from an EMBL/GenBank/DDBJ whole genome shotgun (WGS) entry which is preliminary data.</text>
</comment>
<evidence type="ECO:0000313" key="2">
    <source>
        <dbReference type="EMBL" id="RII42656.1"/>
    </source>
</evidence>
<gene>
    <name evidence="2" type="ORF">DWB68_05785</name>
</gene>
<feature type="compositionally biased region" description="Low complexity" evidence="1">
    <location>
        <begin position="134"/>
        <end position="152"/>
    </location>
</feature>
<feature type="region of interest" description="Disordered" evidence="1">
    <location>
        <begin position="126"/>
        <end position="152"/>
    </location>
</feature>
<name>A0A399JJM4_9MICC</name>
<protein>
    <submittedName>
        <fullName evidence="2">Uncharacterized protein</fullName>
    </submittedName>
</protein>
<organism evidence="2 3">
    <name type="scientific">Galactobacter valiniphilus</name>
    <dbReference type="NCBI Taxonomy" id="2676122"/>
    <lineage>
        <taxon>Bacteria</taxon>
        <taxon>Bacillati</taxon>
        <taxon>Actinomycetota</taxon>
        <taxon>Actinomycetes</taxon>
        <taxon>Micrococcales</taxon>
        <taxon>Micrococcaceae</taxon>
        <taxon>Galactobacter</taxon>
    </lineage>
</organism>
<dbReference type="AlphaFoldDB" id="A0A399JJM4"/>
<accession>A0A399JJM4</accession>
<proteinExistence type="predicted"/>
<evidence type="ECO:0000313" key="3">
    <source>
        <dbReference type="Proteomes" id="UP000265419"/>
    </source>
</evidence>
<dbReference type="Proteomes" id="UP000265419">
    <property type="component" value="Unassembled WGS sequence"/>
</dbReference>
<dbReference type="EMBL" id="QQXK01000009">
    <property type="protein sequence ID" value="RII42656.1"/>
    <property type="molecule type" value="Genomic_DNA"/>
</dbReference>
<evidence type="ECO:0000256" key="1">
    <source>
        <dbReference type="SAM" id="MobiDB-lite"/>
    </source>
</evidence>
<reference evidence="2 3" key="1">
    <citation type="submission" date="2018-07" db="EMBL/GenBank/DDBJ databases">
        <title>Arthrobacter sp. nov., isolated from raw cow's milk with high bacterial count.</title>
        <authorList>
            <person name="Hahne J."/>
            <person name="Isele D."/>
            <person name="Lipski A."/>
        </authorList>
    </citation>
    <scope>NUCLEOTIDE SEQUENCE [LARGE SCALE GENOMIC DNA]</scope>
    <source>
        <strain evidence="2 3">JZ R-35</strain>
    </source>
</reference>